<dbReference type="PRINTS" id="PR00988">
    <property type="entry name" value="URIDINKINASE"/>
</dbReference>
<dbReference type="AlphaFoldDB" id="C4QYI9"/>
<dbReference type="RefSeq" id="XP_002490593.1">
    <property type="nucleotide sequence ID" value="XM_002490548.1"/>
</dbReference>
<dbReference type="Proteomes" id="UP000000314">
    <property type="component" value="Chromosome 1"/>
</dbReference>
<gene>
    <name evidence="2" type="ordered locus">PAS_chr1-4_0460</name>
</gene>
<proteinExistence type="predicted"/>
<dbReference type="KEGG" id="ppa:PAS_chr1-4_0460"/>
<dbReference type="SUPFAM" id="SSF52540">
    <property type="entry name" value="P-loop containing nucleoside triphosphate hydrolases"/>
    <property type="match status" value="1"/>
</dbReference>
<dbReference type="Gene3D" id="3.40.50.300">
    <property type="entry name" value="P-loop containing nucleotide triphosphate hydrolases"/>
    <property type="match status" value="1"/>
</dbReference>
<name>C4QYI9_KOMPG</name>
<dbReference type="Pfam" id="PF00485">
    <property type="entry name" value="PRK"/>
    <property type="match status" value="1"/>
</dbReference>
<dbReference type="HOGENOM" id="CLU_021278_1_0_1"/>
<organism evidence="2 3">
    <name type="scientific">Komagataella phaffii (strain GS115 / ATCC 20864)</name>
    <name type="common">Yeast</name>
    <name type="synonym">Pichia pastoris</name>
    <dbReference type="NCBI Taxonomy" id="644223"/>
    <lineage>
        <taxon>Eukaryota</taxon>
        <taxon>Fungi</taxon>
        <taxon>Dikarya</taxon>
        <taxon>Ascomycota</taxon>
        <taxon>Saccharomycotina</taxon>
        <taxon>Pichiomycetes</taxon>
        <taxon>Pichiales</taxon>
        <taxon>Pichiaceae</taxon>
        <taxon>Komagataella</taxon>
    </lineage>
</organism>
<dbReference type="SMR" id="C4QYI9"/>
<feature type="domain" description="Phosphoribulokinase/uridine kinase" evidence="1">
    <location>
        <begin position="98"/>
        <end position="190"/>
    </location>
</feature>
<keyword evidence="3" id="KW-1185">Reference proteome</keyword>
<sequence length="252" mass="28526">MSSSQNTVVVLIGGGHKSGKSTASKRLEEELKLRTTKSFEINIKIIDFDSYLVDPEAKFLVTKEIGHWDKDQSLPSRFDFERLLEEVTEIKQKQGREAVHVLLIHGIYALYDSRLTNLADVKVFIDLDSDTRLQRWIQDVILSSDYDRELQGIYLDNLLNYYLKYARVEMSEFVSPTKASADIILPNGATTYGNSLITDGIIPLLRSSQDPLATSSYYRDSISLRTQQKDSFGIPLVSLDTDNADPQYGNMS</sequence>
<dbReference type="OrthoDB" id="738517at2759"/>
<evidence type="ECO:0000313" key="2">
    <source>
        <dbReference type="EMBL" id="CAY68312.1"/>
    </source>
</evidence>
<dbReference type="InParanoid" id="C4QYI9"/>
<dbReference type="OMA" id="EPICINI"/>
<dbReference type="STRING" id="644223.C4QYI9"/>
<dbReference type="PANTHER" id="PTHR10285">
    <property type="entry name" value="URIDINE KINASE"/>
    <property type="match status" value="1"/>
</dbReference>
<evidence type="ECO:0000259" key="1">
    <source>
        <dbReference type="Pfam" id="PF00485"/>
    </source>
</evidence>
<dbReference type="InterPro" id="IPR027417">
    <property type="entry name" value="P-loop_NTPase"/>
</dbReference>
<dbReference type="FunCoup" id="C4QYI9">
    <property type="interactions" value="234"/>
</dbReference>
<evidence type="ECO:0000313" key="3">
    <source>
        <dbReference type="Proteomes" id="UP000000314"/>
    </source>
</evidence>
<keyword evidence="2" id="KW-0418">Kinase</keyword>
<dbReference type="eggNOG" id="KOG4203">
    <property type="taxonomic scope" value="Eukaryota"/>
</dbReference>
<accession>C4QYI9</accession>
<dbReference type="GeneID" id="8197048"/>
<keyword evidence="2" id="KW-0808">Transferase</keyword>
<dbReference type="GO" id="GO:0016301">
    <property type="term" value="F:kinase activity"/>
    <property type="evidence" value="ECO:0007669"/>
    <property type="project" value="UniProtKB-KW"/>
</dbReference>
<dbReference type="EMBL" id="FN392319">
    <property type="protein sequence ID" value="CAY68312.1"/>
    <property type="molecule type" value="Genomic_DNA"/>
</dbReference>
<dbReference type="InterPro" id="IPR006083">
    <property type="entry name" value="PRK/URK"/>
</dbReference>
<dbReference type="GO" id="GO:0005524">
    <property type="term" value="F:ATP binding"/>
    <property type="evidence" value="ECO:0007669"/>
    <property type="project" value="InterPro"/>
</dbReference>
<protein>
    <submittedName>
        <fullName evidence="2">Uridine kinase (Uridine monophosphokinase)</fullName>
    </submittedName>
</protein>
<reference evidence="2 3" key="1">
    <citation type="journal article" date="2009" name="Nat. Biotechnol.">
        <title>Genome sequence of the recombinant protein production host Pichia pastoris.</title>
        <authorList>
            <person name="De Schutter K."/>
            <person name="Lin Y.C."/>
            <person name="Tiels P."/>
            <person name="Van Hecke A."/>
            <person name="Glinka S."/>
            <person name="Weber-Lehmann J."/>
            <person name="Rouze P."/>
            <person name="Van de Peer Y."/>
            <person name="Callewaert N."/>
        </authorList>
    </citation>
    <scope>NUCLEOTIDE SEQUENCE [LARGE SCALE GENOMIC DNA]</scope>
    <source>
        <strain evidence="3">GS115 / ATCC 20864</strain>
    </source>
</reference>